<accession>A0A1H2YRX5</accession>
<sequence length="2068" mass="219439">MLVMACLFSTKTIAQNFAQSQLNLNGLSNISADAGVTSLMYGPDDRLYVAQYPGTIEILSIERNGLNDYVVTSVETLTGVKDIVNHDDDGSPCSGIGGVCSSRETTGLTVAGTASNPIIYVTSSDFRIGAGAQGNGDVDLDTNSGVITRFSWTGTEWEVVDLVRGLPRSEENHATNGLEVTTINGKEYLVVASGGITNAGSPSANFVYTNEYALSGAILSVDLDAINALPVQTDSNGRDYIYDLPTLDDPTRPNVNGITDPDTPGYDGIDVNDPWGGNDGLNQAMVVPDGPVQVLSPGYRNAYDLVVTESGALYVTDNGANLGWGGFPVNEGTASVNNDYDPNEPGSQSVDEDGEKIGNHDHLEMVTTDLQSYTFGSYYAGHPNPTRANPTGAGLFTAPAQIGTDGAVFRTQVYDPDLSTPGSTDDPSIALPANWPPVPIANANIVEGDWRGPDSSSNPDGPDDTPVLVWQNNTNGIDEYTASNFGGAMQGDLIAGSNKDAIRRVQLLGDGTVDTYTQSFFSGIGGNSLGITCNSDTDVFPGTIWAGTLNGLIVVFEPQDFVQCDNPEAEPLADYDNDGYTNQDELDNGTDPCNGGSQPSDFDKSAGAPLISDFNDDDDDNDGILDKDDPFQLGDPTVGGSDAFTIPIRNDLFNDQQGLGGIYGLGMTGLMNNGDTGANWLNWLDVVGEGPNQNDVLGGAPGIMTSHMTDGTALGSSNNQDKGYQYGVQVDNTTGPFTVIGGMNGFTGPLRLYENTDGVTGGELGFFIGDGTQSNYIKFVVTTDGFTALQEVDDVPDTPISVTIPIIDRPDAAEGKILFYFRVDPVAETVDLEYQIDDNPKILLGQITALGNVLQAIQSSGTDLAVGFIGTSNTPGKELEGSWDILSVLGQEPIVIEEIPNIDRIIGSADEDINLNNYYNDDDGTANLIYTVSNNSDPNVGTAINSNILTLSYPSVATTSDLTIRATDGEGNFVEDTFTINVLEGNIVLYRVNSGGAQIAAIDGDIDWEEDTTGNNSQYLSSAASNDSYPGSITTTDGSVDNGATPIGIFARDRYDDTPGAPNLKYSFPVPESGNYEVRLYMGDGFSGTAEAGSRIFDVTLEGLAYPLLTDIDLSGTYGSNIGTMITHTIAVNDGTLDIEFLHGEIQNPLVNGIEILDATDADTPIYVYSIADRLSYTDEVLDGSFTVQAVGGDGNFQYSAIGLPPGVTLEPTNGQIGGTIDTNAFTNSPYNVTITVDDSDGFTNDEVEISFTWGVVEPYLYRINAGGDQIAASGSGVTWEDDLGNGGHTGNSYSVNTGLTQDYNLILSDNRDSSIPAYMNDAIFESIFNDERYDESTAPEMEYTLPVENGDYVVNLYLGNSWDGSSGIGERVFDILLEGVVVENDLDLVERFGHQIGGMVSYPVTVSDSELNISFGHEVQNPLVNAIEVYLVDSANPTFALTNIADQTNSILDNVDFTASTTGGDDTQNVTYYISGQPDGLSIDSSTGQIFGTIGVTAATGGPNSDGNHSVMVTAVKPLSAPSNLTFKWTVEAEFYWTDKDEDENYTARHENSFVQAGDKFYLMGGRENAPTVDIYDYNADSWTSVVNSTSVDPTDSEGDRYEFNHFQATEYKGLIWVIGAFKNNDYPNEVPAEYIWMFDPATQEWIKGPQIPEGRRRGSAGLALYNDKFYVAGGNNDGHDGGYVAQFDEYDPATGTWTPLTDMPRARDHFSTVIIGDKLYAAGGRLTGGTGGAFKPLVSEVDVYDFTSGTWSTLPSDQNIPTPRAGAAAVNFNDKLIVIGGEVQNELVYGVSTDDALSITEEYDPVTQTWDRLPDMNYERQGIQAIVSGPGVHVLGGSPNRGGGNQKNLEYLGEDAPVGTPIVGSALSAPTTVVFNDGETLEIDLDVIDGNTGLFISSMEVTGADAADYSIVSGALTNILMDANSSHTLSVALSGTGADRTATLTINYGGSSTLNIALTNNADVAFGVTNPGDQYNYEGDAVSLQIEATSPNNTTYSATGLPPSLTINENTGIITGTIDEAYASGSGDNFIEENGLVIIEAESGDTTGWDITNLDGETGIIANTNS</sequence>
<dbReference type="Gene3D" id="2.60.40.10">
    <property type="entry name" value="Immunoglobulins"/>
    <property type="match status" value="4"/>
</dbReference>
<feature type="region of interest" description="Disordered" evidence="3">
    <location>
        <begin position="1017"/>
        <end position="1037"/>
    </location>
</feature>
<dbReference type="Pfam" id="PF05345">
    <property type="entry name" value="He_PIG"/>
    <property type="match status" value="3"/>
</dbReference>
<dbReference type="Pfam" id="PF11721">
    <property type="entry name" value="Malectin"/>
    <property type="match status" value="2"/>
</dbReference>
<feature type="region of interest" description="Disordered" evidence="3">
    <location>
        <begin position="245"/>
        <end position="266"/>
    </location>
</feature>
<gene>
    <name evidence="5" type="ORF">SAMN04487892_3184</name>
</gene>
<evidence type="ECO:0000256" key="3">
    <source>
        <dbReference type="SAM" id="MobiDB-lite"/>
    </source>
</evidence>
<feature type="compositionally biased region" description="Acidic residues" evidence="3">
    <location>
        <begin position="614"/>
        <end position="623"/>
    </location>
</feature>
<dbReference type="Gene3D" id="2.120.10.80">
    <property type="entry name" value="Kelch-type beta propeller"/>
    <property type="match status" value="2"/>
</dbReference>
<feature type="region of interest" description="Disordered" evidence="3">
    <location>
        <begin position="566"/>
        <end position="638"/>
    </location>
</feature>
<dbReference type="InterPro" id="IPR021720">
    <property type="entry name" value="Malectin_dom"/>
</dbReference>
<proteinExistence type="predicted"/>
<dbReference type="Pfam" id="PF24681">
    <property type="entry name" value="Kelch_KLHDC2_KLHL20_DRC7"/>
    <property type="match status" value="1"/>
</dbReference>
<feature type="compositionally biased region" description="Low complexity" evidence="3">
    <location>
        <begin position="453"/>
        <end position="465"/>
    </location>
</feature>
<evidence type="ECO:0000259" key="4">
    <source>
        <dbReference type="Pfam" id="PF11721"/>
    </source>
</evidence>
<dbReference type="InterPro" id="IPR006652">
    <property type="entry name" value="Kelch_1"/>
</dbReference>
<feature type="compositionally biased region" description="Acidic residues" evidence="3">
    <location>
        <begin position="567"/>
        <end position="577"/>
    </location>
</feature>
<protein>
    <submittedName>
        <fullName evidence="5">Putative Ig domain-containing protein</fullName>
    </submittedName>
</protein>
<evidence type="ECO:0000313" key="6">
    <source>
        <dbReference type="Proteomes" id="UP000199592"/>
    </source>
</evidence>
<evidence type="ECO:0000256" key="1">
    <source>
        <dbReference type="ARBA" id="ARBA00022441"/>
    </source>
</evidence>
<evidence type="ECO:0000313" key="5">
    <source>
        <dbReference type="EMBL" id="SDX07785.1"/>
    </source>
</evidence>
<dbReference type="PANTHER" id="PTHR24412:SF441">
    <property type="entry name" value="KELCH-LIKE PROTEIN 28"/>
    <property type="match status" value="1"/>
</dbReference>
<name>A0A1H2YRX5_9FLAO</name>
<dbReference type="STRING" id="1073328.SAMN05216294_3079"/>
<dbReference type="SMART" id="SM00612">
    <property type="entry name" value="Kelch"/>
    <property type="match status" value="4"/>
</dbReference>
<keyword evidence="6" id="KW-1185">Reference proteome</keyword>
<dbReference type="InterPro" id="IPR015915">
    <property type="entry name" value="Kelch-typ_b-propeller"/>
</dbReference>
<dbReference type="InterPro" id="IPR013783">
    <property type="entry name" value="Ig-like_fold"/>
</dbReference>
<reference evidence="6" key="1">
    <citation type="submission" date="2016-10" db="EMBL/GenBank/DDBJ databases">
        <authorList>
            <person name="Varghese N."/>
            <person name="Submissions S."/>
        </authorList>
    </citation>
    <scope>NUCLEOTIDE SEQUENCE [LARGE SCALE GENOMIC DNA]</scope>
    <source>
        <strain evidence="6">DSM 25030</strain>
    </source>
</reference>
<dbReference type="EMBL" id="FNMY01000006">
    <property type="protein sequence ID" value="SDX07785.1"/>
    <property type="molecule type" value="Genomic_DNA"/>
</dbReference>
<dbReference type="Proteomes" id="UP000199592">
    <property type="component" value="Unassembled WGS sequence"/>
</dbReference>
<organism evidence="5 6">
    <name type="scientific">Flagellimonas zhangzhouensis</name>
    <dbReference type="NCBI Taxonomy" id="1073328"/>
    <lineage>
        <taxon>Bacteria</taxon>
        <taxon>Pseudomonadati</taxon>
        <taxon>Bacteroidota</taxon>
        <taxon>Flavobacteriia</taxon>
        <taxon>Flavobacteriales</taxon>
        <taxon>Flavobacteriaceae</taxon>
        <taxon>Flagellimonas</taxon>
    </lineage>
</organism>
<keyword evidence="2" id="KW-0677">Repeat</keyword>
<evidence type="ECO:0000256" key="2">
    <source>
        <dbReference type="ARBA" id="ARBA00022737"/>
    </source>
</evidence>
<feature type="region of interest" description="Disordered" evidence="3">
    <location>
        <begin position="445"/>
        <end position="465"/>
    </location>
</feature>
<dbReference type="SUPFAM" id="SSF49785">
    <property type="entry name" value="Galactose-binding domain-like"/>
    <property type="match status" value="2"/>
</dbReference>
<feature type="domain" description="Malectin" evidence="4">
    <location>
        <begin position="1261"/>
        <end position="1427"/>
    </location>
</feature>
<feature type="domain" description="Malectin" evidence="4">
    <location>
        <begin position="989"/>
        <end position="1153"/>
    </location>
</feature>
<dbReference type="InterPro" id="IPR008979">
    <property type="entry name" value="Galactose-bd-like_sf"/>
</dbReference>
<dbReference type="PANTHER" id="PTHR24412">
    <property type="entry name" value="KELCH PROTEIN"/>
    <property type="match status" value="1"/>
</dbReference>
<dbReference type="SUPFAM" id="SSF117281">
    <property type="entry name" value="Kelch motif"/>
    <property type="match status" value="1"/>
</dbReference>
<keyword evidence="1" id="KW-0880">Kelch repeat</keyword>
<dbReference type="Gene3D" id="2.60.120.430">
    <property type="entry name" value="Galactose-binding lectin"/>
    <property type="match status" value="2"/>
</dbReference>